<organism evidence="1 2">
    <name type="scientific">Vibrio marisflavi CECT 7928</name>
    <dbReference type="NCBI Taxonomy" id="634439"/>
    <lineage>
        <taxon>Bacteria</taxon>
        <taxon>Pseudomonadati</taxon>
        <taxon>Pseudomonadota</taxon>
        <taxon>Gammaproteobacteria</taxon>
        <taxon>Vibrionales</taxon>
        <taxon>Vibrionaceae</taxon>
        <taxon>Vibrio</taxon>
    </lineage>
</organism>
<proteinExistence type="predicted"/>
<gene>
    <name evidence="1" type="ORF">VMF7928_03289</name>
</gene>
<reference evidence="1" key="1">
    <citation type="submission" date="2021-11" db="EMBL/GenBank/DDBJ databases">
        <authorList>
            <person name="Rodrigo-Torres L."/>
            <person name="Arahal R. D."/>
            <person name="Lucena T."/>
        </authorList>
    </citation>
    <scope>NUCLEOTIDE SEQUENCE</scope>
    <source>
        <strain evidence="1">CECT 7928</strain>
    </source>
</reference>
<evidence type="ECO:0000313" key="1">
    <source>
        <dbReference type="EMBL" id="CAH0540985.1"/>
    </source>
</evidence>
<name>A0ABM9A6L4_9VIBR</name>
<comment type="caution">
    <text evidence="1">The sequence shown here is derived from an EMBL/GenBank/DDBJ whole genome shotgun (WGS) entry which is preliminary data.</text>
</comment>
<dbReference type="EMBL" id="CAKLDM010000002">
    <property type="protein sequence ID" value="CAH0540985.1"/>
    <property type="molecule type" value="Genomic_DNA"/>
</dbReference>
<sequence length="36" mass="4182">MLMGIILAGRGNKVYGYKTLLFDWVYIFTAVFGEFF</sequence>
<evidence type="ECO:0000313" key="2">
    <source>
        <dbReference type="Proteomes" id="UP000838748"/>
    </source>
</evidence>
<keyword evidence="2" id="KW-1185">Reference proteome</keyword>
<accession>A0ABM9A6L4</accession>
<dbReference type="Proteomes" id="UP000838748">
    <property type="component" value="Unassembled WGS sequence"/>
</dbReference>
<protein>
    <submittedName>
        <fullName evidence="1">Uncharacterized protein</fullName>
    </submittedName>
</protein>